<feature type="region of interest" description="Disordered" evidence="1">
    <location>
        <begin position="89"/>
        <end position="122"/>
    </location>
</feature>
<evidence type="ECO:0000313" key="3">
    <source>
        <dbReference type="Proteomes" id="UP000436989"/>
    </source>
</evidence>
<proteinExistence type="predicted"/>
<name>A0A6N8GIZ6_9MICC</name>
<dbReference type="Proteomes" id="UP000436989">
    <property type="component" value="Unassembled WGS sequence"/>
</dbReference>
<comment type="caution">
    <text evidence="2">The sequence shown here is derived from an EMBL/GenBank/DDBJ whole genome shotgun (WGS) entry which is preliminary data.</text>
</comment>
<gene>
    <name evidence="2" type="ORF">GMA12_06995</name>
</gene>
<organism evidence="2 3">
    <name type="scientific">Kocuria sediminis</name>
    <dbReference type="NCBI Taxonomy" id="1038857"/>
    <lineage>
        <taxon>Bacteria</taxon>
        <taxon>Bacillati</taxon>
        <taxon>Actinomycetota</taxon>
        <taxon>Actinomycetes</taxon>
        <taxon>Micrococcales</taxon>
        <taxon>Micrococcaceae</taxon>
        <taxon>Kocuria</taxon>
    </lineage>
</organism>
<reference evidence="2 3" key="1">
    <citation type="submission" date="2019-12" db="EMBL/GenBank/DDBJ databases">
        <authorList>
            <person name="Shi Y."/>
        </authorList>
    </citation>
    <scope>NUCLEOTIDE SEQUENCE [LARGE SCALE GENOMIC DNA]</scope>
    <source>
        <strain evidence="2 3">JCM 17929</strain>
    </source>
</reference>
<sequence>MYPPWPDQTATGPFTVTGVTVERTVGDTGTFDLMVIDEQGELTLWLQQPLAEVVPEKSLVQENAQEEEAVGEAMANRFSQDVKLRDAVEQLGLEPPATDTDDGGTDEETAPSPTAAPVQPFTVQPGDKIVLAVRCDIAGSPAGGQCIERVTVSGKHEPTEGGG</sequence>
<protein>
    <submittedName>
        <fullName evidence="2">Uncharacterized protein</fullName>
    </submittedName>
</protein>
<evidence type="ECO:0000313" key="2">
    <source>
        <dbReference type="EMBL" id="MUN62888.1"/>
    </source>
</evidence>
<dbReference type="AlphaFoldDB" id="A0A6N8GIZ6"/>
<feature type="compositionally biased region" description="Acidic residues" evidence="1">
    <location>
        <begin position="99"/>
        <end position="109"/>
    </location>
</feature>
<dbReference type="EMBL" id="WOGU01000004">
    <property type="protein sequence ID" value="MUN62888.1"/>
    <property type="molecule type" value="Genomic_DNA"/>
</dbReference>
<evidence type="ECO:0000256" key="1">
    <source>
        <dbReference type="SAM" id="MobiDB-lite"/>
    </source>
</evidence>
<accession>A0A6N8GIZ6</accession>
<keyword evidence="3" id="KW-1185">Reference proteome</keyword>